<dbReference type="EMBL" id="JBBPHU010000010">
    <property type="protein sequence ID" value="KAK7513037.1"/>
    <property type="molecule type" value="Genomic_DNA"/>
</dbReference>
<keyword evidence="3" id="KW-1185">Reference proteome</keyword>
<evidence type="ECO:0000313" key="2">
    <source>
        <dbReference type="EMBL" id="KAK7513037.1"/>
    </source>
</evidence>
<keyword evidence="1" id="KW-0812">Transmembrane</keyword>
<protein>
    <submittedName>
        <fullName evidence="2">Uncharacterized protein</fullName>
    </submittedName>
</protein>
<name>A0ABR1KE51_9PEZI</name>
<evidence type="ECO:0000256" key="1">
    <source>
        <dbReference type="SAM" id="Phobius"/>
    </source>
</evidence>
<accession>A0ABR1KE51</accession>
<proteinExistence type="predicted"/>
<keyword evidence="1" id="KW-1133">Transmembrane helix</keyword>
<dbReference type="Proteomes" id="UP001363622">
    <property type="component" value="Unassembled WGS sequence"/>
</dbReference>
<feature type="transmembrane region" description="Helical" evidence="1">
    <location>
        <begin position="91"/>
        <end position="112"/>
    </location>
</feature>
<organism evidence="2 3">
    <name type="scientific">Phyllosticta citriasiana</name>
    <dbReference type="NCBI Taxonomy" id="595635"/>
    <lineage>
        <taxon>Eukaryota</taxon>
        <taxon>Fungi</taxon>
        <taxon>Dikarya</taxon>
        <taxon>Ascomycota</taxon>
        <taxon>Pezizomycotina</taxon>
        <taxon>Dothideomycetes</taxon>
        <taxon>Dothideomycetes incertae sedis</taxon>
        <taxon>Botryosphaeriales</taxon>
        <taxon>Phyllostictaceae</taxon>
        <taxon>Phyllosticta</taxon>
    </lineage>
</organism>
<gene>
    <name evidence="2" type="ORF">IWZ03DRAFT_384708</name>
</gene>
<evidence type="ECO:0000313" key="3">
    <source>
        <dbReference type="Proteomes" id="UP001363622"/>
    </source>
</evidence>
<reference evidence="2 3" key="1">
    <citation type="submission" date="2024-04" db="EMBL/GenBank/DDBJ databases">
        <title>Phyllosticta paracitricarpa is synonymous to the EU quarantine fungus P. citricarpa based on phylogenomic analyses.</title>
        <authorList>
            <consortium name="Lawrence Berkeley National Laboratory"/>
            <person name="Van Ingen-Buijs V.A."/>
            <person name="Van Westerhoven A.C."/>
            <person name="Haridas S."/>
            <person name="Skiadas P."/>
            <person name="Martin F."/>
            <person name="Groenewald J.Z."/>
            <person name="Crous P.W."/>
            <person name="Seidl M.F."/>
        </authorList>
    </citation>
    <scope>NUCLEOTIDE SEQUENCE [LARGE SCALE GENOMIC DNA]</scope>
    <source>
        <strain evidence="2 3">CBS 123371</strain>
    </source>
</reference>
<keyword evidence="1" id="KW-0472">Membrane</keyword>
<sequence length="229" mass="25439">MVGKCRGVVCEFCSPRSALGVADVCLHRSTVTPVVRMRRLSFDITFSVLRFETRGSLVLRLIGKKRRRKGRVPYCFLIPAEEKKEMFCGRVVWLVILGFSVRLSILLVQTAFDLENFLKLAQERDVSADVASVVKCQRCYFLAPIKANLSRSSGHVSCKWDGKTDGEQCADASWYNVVGVVTCIHTYLVLGAQNTCPGYRRLISASISAHTGQGAPRARNDNSFCFASC</sequence>
<comment type="caution">
    <text evidence="2">The sequence shown here is derived from an EMBL/GenBank/DDBJ whole genome shotgun (WGS) entry which is preliminary data.</text>
</comment>